<evidence type="ECO:0000313" key="6">
    <source>
        <dbReference type="Proteomes" id="UP000238479"/>
    </source>
</evidence>
<dbReference type="OMA" id="NANVQAW"/>
<dbReference type="PANTHER" id="PTHR33021:SF306">
    <property type="entry name" value="BLUE COPPER PROTEIN-LIKE"/>
    <property type="match status" value="1"/>
</dbReference>
<comment type="caution">
    <text evidence="5">The sequence shown here is derived from an EMBL/GenBank/DDBJ whole genome shotgun (WGS) entry which is preliminary data.</text>
</comment>
<dbReference type="FunFam" id="2.60.40.420:FF:000034">
    <property type="entry name" value="Cupredoxin superfamily protein"/>
    <property type="match status" value="1"/>
</dbReference>
<evidence type="ECO:0000256" key="3">
    <source>
        <dbReference type="SAM" id="SignalP"/>
    </source>
</evidence>
<keyword evidence="3" id="KW-0732">Signal</keyword>
<dbReference type="AlphaFoldDB" id="A0A2P6SGH5"/>
<dbReference type="PROSITE" id="PS51485">
    <property type="entry name" value="PHYTOCYANIN"/>
    <property type="match status" value="1"/>
</dbReference>
<dbReference type="EMBL" id="PDCK01000039">
    <property type="protein sequence ID" value="PRQ57778.1"/>
    <property type="molecule type" value="Genomic_DNA"/>
</dbReference>
<dbReference type="GO" id="GO:0009055">
    <property type="term" value="F:electron transfer activity"/>
    <property type="evidence" value="ECO:0007669"/>
    <property type="project" value="InterPro"/>
</dbReference>
<feature type="chain" id="PRO_5015126031" evidence="3">
    <location>
        <begin position="24"/>
        <end position="122"/>
    </location>
</feature>
<accession>A0A2P6SGH5</accession>
<dbReference type="Gene3D" id="2.60.40.420">
    <property type="entry name" value="Cupredoxins - blue copper proteins"/>
    <property type="match status" value="1"/>
</dbReference>
<reference evidence="5 6" key="1">
    <citation type="journal article" date="2018" name="Nat. Genet.">
        <title>The Rosa genome provides new insights in the design of modern roses.</title>
        <authorList>
            <person name="Bendahmane M."/>
        </authorList>
    </citation>
    <scope>NUCLEOTIDE SEQUENCE [LARGE SCALE GENOMIC DNA]</scope>
    <source>
        <strain evidence="6">cv. Old Blush</strain>
    </source>
</reference>
<dbReference type="InterPro" id="IPR008972">
    <property type="entry name" value="Cupredoxin"/>
</dbReference>
<keyword evidence="2" id="KW-0325">Glycoprotein</keyword>
<dbReference type="Gramene" id="PRQ57778">
    <property type="protein sequence ID" value="PRQ57778"/>
    <property type="gene ID" value="RchiOBHm_Chr1g0352031"/>
</dbReference>
<dbReference type="PANTHER" id="PTHR33021">
    <property type="entry name" value="BLUE COPPER PROTEIN"/>
    <property type="match status" value="1"/>
</dbReference>
<evidence type="ECO:0000256" key="1">
    <source>
        <dbReference type="ARBA" id="ARBA00023157"/>
    </source>
</evidence>
<evidence type="ECO:0000259" key="4">
    <source>
        <dbReference type="PROSITE" id="PS51485"/>
    </source>
</evidence>
<protein>
    <submittedName>
        <fullName evidence="5">Putative cupredoxin</fullName>
    </submittedName>
</protein>
<dbReference type="OrthoDB" id="1934652at2759"/>
<dbReference type="InterPro" id="IPR003245">
    <property type="entry name" value="Phytocyanin_dom"/>
</dbReference>
<feature type="domain" description="Phytocyanin" evidence="4">
    <location>
        <begin position="24"/>
        <end position="122"/>
    </location>
</feature>
<feature type="signal peptide" evidence="3">
    <location>
        <begin position="1"/>
        <end position="23"/>
    </location>
</feature>
<dbReference type="Pfam" id="PF02298">
    <property type="entry name" value="Cu_bind_like"/>
    <property type="match status" value="1"/>
</dbReference>
<evidence type="ECO:0000313" key="5">
    <source>
        <dbReference type="EMBL" id="PRQ57778.1"/>
    </source>
</evidence>
<dbReference type="Proteomes" id="UP000238479">
    <property type="component" value="Chromosome 1"/>
</dbReference>
<name>A0A2P6SGH5_ROSCH</name>
<proteinExistence type="predicted"/>
<dbReference type="CDD" id="cd04216">
    <property type="entry name" value="Phytocyanin"/>
    <property type="match status" value="1"/>
</dbReference>
<gene>
    <name evidence="5" type="ORF">RchiOBHm_Chr1g0352031</name>
</gene>
<dbReference type="GO" id="GO:0005886">
    <property type="term" value="C:plasma membrane"/>
    <property type="evidence" value="ECO:0007669"/>
    <property type="project" value="TreeGrafter"/>
</dbReference>
<organism evidence="5 6">
    <name type="scientific">Rosa chinensis</name>
    <name type="common">China rose</name>
    <dbReference type="NCBI Taxonomy" id="74649"/>
    <lineage>
        <taxon>Eukaryota</taxon>
        <taxon>Viridiplantae</taxon>
        <taxon>Streptophyta</taxon>
        <taxon>Embryophyta</taxon>
        <taxon>Tracheophyta</taxon>
        <taxon>Spermatophyta</taxon>
        <taxon>Magnoliopsida</taxon>
        <taxon>eudicotyledons</taxon>
        <taxon>Gunneridae</taxon>
        <taxon>Pentapetalae</taxon>
        <taxon>rosids</taxon>
        <taxon>fabids</taxon>
        <taxon>Rosales</taxon>
        <taxon>Rosaceae</taxon>
        <taxon>Rosoideae</taxon>
        <taxon>Rosoideae incertae sedis</taxon>
        <taxon>Rosa</taxon>
    </lineage>
</organism>
<dbReference type="STRING" id="74649.A0A2P6SGH5"/>
<sequence length="122" mass="13426">MARVSTALVLIAFFVVFPSMVLATQYVVGDDLGWSGDADYEGWVADKTFFVGDVLVFNYVATDHNVVIATNGDNYDNCVASPNFGVYDSGNDAITLNEAGTYYFLCSYHCDYLQQKVMVTVN</sequence>
<dbReference type="InterPro" id="IPR039391">
    <property type="entry name" value="Phytocyanin-like"/>
</dbReference>
<keyword evidence="1" id="KW-1015">Disulfide bond</keyword>
<keyword evidence="6" id="KW-1185">Reference proteome</keyword>
<dbReference type="SUPFAM" id="SSF49503">
    <property type="entry name" value="Cupredoxins"/>
    <property type="match status" value="1"/>
</dbReference>
<evidence type="ECO:0000256" key="2">
    <source>
        <dbReference type="ARBA" id="ARBA00023180"/>
    </source>
</evidence>